<keyword evidence="6 7" id="KW-0067">ATP-binding</keyword>
<feature type="region of interest" description="Disordered" evidence="8">
    <location>
        <begin position="77"/>
        <end position="100"/>
    </location>
</feature>
<dbReference type="AlphaFoldDB" id="A0A4D6NBY3"/>
<keyword evidence="4 7" id="KW-0547">Nucleotide-binding</keyword>
<dbReference type="Pfam" id="PF00069">
    <property type="entry name" value="Pkinase"/>
    <property type="match status" value="1"/>
</dbReference>
<dbReference type="PANTHER" id="PTHR24056">
    <property type="entry name" value="CELL DIVISION PROTEIN KINASE"/>
    <property type="match status" value="1"/>
</dbReference>
<accession>A0A4D6NBY3</accession>
<dbReference type="SMART" id="SM00220">
    <property type="entry name" value="S_TKc"/>
    <property type="match status" value="1"/>
</dbReference>
<dbReference type="Proteomes" id="UP000501690">
    <property type="component" value="Linkage Group LG10"/>
</dbReference>
<dbReference type="Gramene" id="Vigun05g214900.1.v1.2">
    <property type="protein sequence ID" value="Vigun05g214900.1.v1.2"/>
    <property type="gene ID" value="Vigun05g214900.v1.2"/>
</dbReference>
<evidence type="ECO:0000256" key="5">
    <source>
        <dbReference type="ARBA" id="ARBA00022777"/>
    </source>
</evidence>
<evidence type="ECO:0000256" key="2">
    <source>
        <dbReference type="ARBA" id="ARBA00022527"/>
    </source>
</evidence>
<dbReference type="Gene3D" id="3.30.200.20">
    <property type="entry name" value="Phosphorylase Kinase, domain 1"/>
    <property type="match status" value="1"/>
</dbReference>
<dbReference type="FunFam" id="1.10.510.10:FF:000043">
    <property type="entry name" value="probable serine/threonine-protein kinase At1g54610"/>
    <property type="match status" value="1"/>
</dbReference>
<evidence type="ECO:0000256" key="6">
    <source>
        <dbReference type="ARBA" id="ARBA00022840"/>
    </source>
</evidence>
<feature type="binding site" evidence="7">
    <location>
        <position position="164"/>
    </location>
    <ligand>
        <name>ATP</name>
        <dbReference type="ChEBI" id="CHEBI:30616"/>
    </ligand>
</feature>
<dbReference type="GO" id="GO:0000307">
    <property type="term" value="C:cyclin-dependent protein kinase holoenzyme complex"/>
    <property type="evidence" value="ECO:0007669"/>
    <property type="project" value="TreeGrafter"/>
</dbReference>
<dbReference type="GO" id="GO:0008353">
    <property type="term" value="F:RNA polymerase II CTD heptapeptide repeat kinase activity"/>
    <property type="evidence" value="ECO:0007669"/>
    <property type="project" value="TreeGrafter"/>
</dbReference>
<dbReference type="CDD" id="cd07840">
    <property type="entry name" value="STKc_CDK9_like"/>
    <property type="match status" value="1"/>
</dbReference>
<protein>
    <submittedName>
        <fullName evidence="10">Cdc2-related kinase</fullName>
    </submittedName>
</protein>
<dbReference type="FunFam" id="3.30.200.20:FF:000021">
    <property type="entry name" value="probable serine/threonine-protein kinase At1g54610"/>
    <property type="match status" value="1"/>
</dbReference>
<evidence type="ECO:0000256" key="8">
    <source>
        <dbReference type="SAM" id="MobiDB-lite"/>
    </source>
</evidence>
<dbReference type="PROSITE" id="PS00108">
    <property type="entry name" value="PROTEIN_KINASE_ST"/>
    <property type="match status" value="1"/>
</dbReference>
<feature type="compositionally biased region" description="Basic and acidic residues" evidence="8">
    <location>
        <begin position="84"/>
        <end position="95"/>
    </location>
</feature>
<dbReference type="InterPro" id="IPR000719">
    <property type="entry name" value="Prot_kinase_dom"/>
</dbReference>
<feature type="compositionally biased region" description="Basic and acidic residues" evidence="8">
    <location>
        <begin position="584"/>
        <end position="597"/>
    </location>
</feature>
<dbReference type="SUPFAM" id="SSF56112">
    <property type="entry name" value="Protein kinase-like (PK-like)"/>
    <property type="match status" value="1"/>
</dbReference>
<comment type="similarity">
    <text evidence="1">Belongs to the protein kinase superfamily. CMGC Ser/Thr protein kinase family. CDC2/CDKX subfamily.</text>
</comment>
<dbReference type="InterPro" id="IPR008271">
    <property type="entry name" value="Ser/Thr_kinase_AS"/>
</dbReference>
<dbReference type="GO" id="GO:0005634">
    <property type="term" value="C:nucleus"/>
    <property type="evidence" value="ECO:0007669"/>
    <property type="project" value="TreeGrafter"/>
</dbReference>
<feature type="compositionally biased region" description="Polar residues" evidence="8">
    <location>
        <begin position="601"/>
        <end position="612"/>
    </location>
</feature>
<reference evidence="10 11" key="1">
    <citation type="submission" date="2019-04" db="EMBL/GenBank/DDBJ databases">
        <title>An improved genome assembly and genetic linkage map for asparagus bean, Vigna unguiculata ssp. sesquipedialis.</title>
        <authorList>
            <person name="Xia Q."/>
            <person name="Zhang R."/>
            <person name="Dong Y."/>
        </authorList>
    </citation>
    <scope>NUCLEOTIDE SEQUENCE [LARGE SCALE GENOMIC DNA]</scope>
    <source>
        <tissue evidence="10">Leaf</tissue>
    </source>
</reference>
<gene>
    <name evidence="10" type="ORF">DEO72_LG10g897</name>
</gene>
<dbReference type="OrthoDB" id="28397at2759"/>
<keyword evidence="3" id="KW-0808">Transferase</keyword>
<feature type="region of interest" description="Disordered" evidence="8">
    <location>
        <begin position="1"/>
        <end position="35"/>
    </location>
</feature>
<feature type="compositionally biased region" description="Basic residues" evidence="8">
    <location>
        <begin position="615"/>
        <end position="624"/>
    </location>
</feature>
<feature type="region of interest" description="Disordered" evidence="8">
    <location>
        <begin position="449"/>
        <end position="471"/>
    </location>
</feature>
<keyword evidence="2" id="KW-0723">Serine/threonine-protein kinase</keyword>
<sequence length="700" mass="78474">MGCIASKSAAVDDSREGVARELTSSSRRTSEIKASALGSKKRVDGVWGKDKVLDGADMKVSLIGKESGGSMRLFDYQNGKKKKEKPESAVHDHPGVGRVPKGLEGEQVAAGWPTWLSSVAGEAIQGWIPRRADTFERFGKIGQGTYSSVYKARDLTHQKIVALKRVRFDNFDAESVKFMAREILVLRRLDHPNIIKLEGLITSQTSRSLYLVFEYMEHDLTGLASSPSIKFSEPQIKCYMQQLLSGLNHCHSRGVLHRDIKGSNLLIDNNGTLKIADFGLANFIDPHHKVPLTSRVVTLWYRPPELLLGASNYGVAVDLWSTGCILGELYSGRPILPGKTEVEQLHRIFKLCGSPSEDYWRKLRSPHSTVFRPPHHYRRCVAETFKEYPSAATKLIESLLALDPTLRGTAATALKSEFFSTEPLPCDPSSLPKYPPCKEMDTKFWEEATRQGADGRKEKKNGPRVRQEKEPQTFILSKDNEDCRVSMQQGQRLPNSRSRNEFFNPHREPVSGHLVFPQKVSEDHKSSVNYFSGPLYQRPMHSGPLVPGNSWEMAVKEAGEQPYVSNKAALPKLSGVASRTSLSGDKKENHVSSRPREAIQAQRSLESTNAGSESRRRHDKKRHSQRIDHRQIENARVSTQTLIQEGHGPMGNNICHLSGPLLVSSNNVDQMLKERDRKIQEYSRRARMNKSGEIARANQN</sequence>
<evidence type="ECO:0000256" key="7">
    <source>
        <dbReference type="PROSITE-ProRule" id="PRU10141"/>
    </source>
</evidence>
<feature type="compositionally biased region" description="Basic and acidic residues" evidence="8">
    <location>
        <begin position="10"/>
        <end position="19"/>
    </location>
</feature>
<name>A0A4D6NBY3_VIGUN</name>
<keyword evidence="11" id="KW-1185">Reference proteome</keyword>
<feature type="domain" description="Protein kinase" evidence="9">
    <location>
        <begin position="135"/>
        <end position="419"/>
    </location>
</feature>
<organism evidence="10 11">
    <name type="scientific">Vigna unguiculata</name>
    <name type="common">Cowpea</name>
    <dbReference type="NCBI Taxonomy" id="3917"/>
    <lineage>
        <taxon>Eukaryota</taxon>
        <taxon>Viridiplantae</taxon>
        <taxon>Streptophyta</taxon>
        <taxon>Embryophyta</taxon>
        <taxon>Tracheophyta</taxon>
        <taxon>Spermatophyta</taxon>
        <taxon>Magnoliopsida</taxon>
        <taxon>eudicotyledons</taxon>
        <taxon>Gunneridae</taxon>
        <taxon>Pentapetalae</taxon>
        <taxon>rosids</taxon>
        <taxon>fabids</taxon>
        <taxon>Fabales</taxon>
        <taxon>Fabaceae</taxon>
        <taxon>Papilionoideae</taxon>
        <taxon>50 kb inversion clade</taxon>
        <taxon>NPAAA clade</taxon>
        <taxon>indigoferoid/millettioid clade</taxon>
        <taxon>Phaseoleae</taxon>
        <taxon>Vigna</taxon>
    </lineage>
</organism>
<dbReference type="Gene3D" id="1.10.510.10">
    <property type="entry name" value="Transferase(Phosphotransferase) domain 1"/>
    <property type="match status" value="1"/>
</dbReference>
<dbReference type="GO" id="GO:0005524">
    <property type="term" value="F:ATP binding"/>
    <property type="evidence" value="ECO:0007669"/>
    <property type="project" value="UniProtKB-UniRule"/>
</dbReference>
<dbReference type="PROSITE" id="PS00107">
    <property type="entry name" value="PROTEIN_KINASE_ATP"/>
    <property type="match status" value="1"/>
</dbReference>
<dbReference type="InterPro" id="IPR011009">
    <property type="entry name" value="Kinase-like_dom_sf"/>
</dbReference>
<evidence type="ECO:0000256" key="3">
    <source>
        <dbReference type="ARBA" id="ARBA00022679"/>
    </source>
</evidence>
<proteinExistence type="inferred from homology"/>
<evidence type="ECO:0000256" key="4">
    <source>
        <dbReference type="ARBA" id="ARBA00022741"/>
    </source>
</evidence>
<dbReference type="InterPro" id="IPR050108">
    <property type="entry name" value="CDK"/>
</dbReference>
<evidence type="ECO:0000313" key="10">
    <source>
        <dbReference type="EMBL" id="QCE09675.1"/>
    </source>
</evidence>
<dbReference type="PANTHER" id="PTHR24056:SF401">
    <property type="entry name" value="CYCLIN-DEPENDENT KINASE"/>
    <property type="match status" value="1"/>
</dbReference>
<dbReference type="EMBL" id="CP039354">
    <property type="protein sequence ID" value="QCE09675.1"/>
    <property type="molecule type" value="Genomic_DNA"/>
</dbReference>
<evidence type="ECO:0000259" key="9">
    <source>
        <dbReference type="PROSITE" id="PS50011"/>
    </source>
</evidence>
<feature type="region of interest" description="Disordered" evidence="8">
    <location>
        <begin position="574"/>
        <end position="634"/>
    </location>
</feature>
<dbReference type="GO" id="GO:0032968">
    <property type="term" value="P:positive regulation of transcription elongation by RNA polymerase II"/>
    <property type="evidence" value="ECO:0007669"/>
    <property type="project" value="TreeGrafter"/>
</dbReference>
<keyword evidence="5 10" id="KW-0418">Kinase</keyword>
<dbReference type="InterPro" id="IPR017441">
    <property type="entry name" value="Protein_kinase_ATP_BS"/>
</dbReference>
<evidence type="ECO:0000313" key="11">
    <source>
        <dbReference type="Proteomes" id="UP000501690"/>
    </source>
</evidence>
<evidence type="ECO:0000256" key="1">
    <source>
        <dbReference type="ARBA" id="ARBA00006485"/>
    </source>
</evidence>
<dbReference type="PROSITE" id="PS50011">
    <property type="entry name" value="PROTEIN_KINASE_DOM"/>
    <property type="match status" value="1"/>
</dbReference>